<evidence type="ECO:0000313" key="2">
    <source>
        <dbReference type="Proteomes" id="UP000030645"/>
    </source>
</evidence>
<accession>W9QMQ9</accession>
<dbReference type="Proteomes" id="UP000030645">
    <property type="component" value="Unassembled WGS sequence"/>
</dbReference>
<protein>
    <submittedName>
        <fullName evidence="1">Uncharacterized protein</fullName>
    </submittedName>
</protein>
<organism evidence="1 2">
    <name type="scientific">Morus notabilis</name>
    <dbReference type="NCBI Taxonomy" id="981085"/>
    <lineage>
        <taxon>Eukaryota</taxon>
        <taxon>Viridiplantae</taxon>
        <taxon>Streptophyta</taxon>
        <taxon>Embryophyta</taxon>
        <taxon>Tracheophyta</taxon>
        <taxon>Spermatophyta</taxon>
        <taxon>Magnoliopsida</taxon>
        <taxon>eudicotyledons</taxon>
        <taxon>Gunneridae</taxon>
        <taxon>Pentapetalae</taxon>
        <taxon>rosids</taxon>
        <taxon>fabids</taxon>
        <taxon>Rosales</taxon>
        <taxon>Moraceae</taxon>
        <taxon>Moreae</taxon>
        <taxon>Morus</taxon>
    </lineage>
</organism>
<gene>
    <name evidence="1" type="ORF">L484_018389</name>
</gene>
<dbReference type="EMBL" id="KE343428">
    <property type="protein sequence ID" value="EXB28973.1"/>
    <property type="molecule type" value="Genomic_DNA"/>
</dbReference>
<evidence type="ECO:0000313" key="1">
    <source>
        <dbReference type="EMBL" id="EXB28973.1"/>
    </source>
</evidence>
<dbReference type="AlphaFoldDB" id="W9QMQ9"/>
<proteinExistence type="predicted"/>
<reference evidence="2" key="1">
    <citation type="submission" date="2013-01" db="EMBL/GenBank/DDBJ databases">
        <title>Draft Genome Sequence of a Mulberry Tree, Morus notabilis C.K. Schneid.</title>
        <authorList>
            <person name="He N."/>
            <person name="Zhao S."/>
        </authorList>
    </citation>
    <scope>NUCLEOTIDE SEQUENCE</scope>
</reference>
<keyword evidence="2" id="KW-1185">Reference proteome</keyword>
<sequence length="78" mass="8883">MGNSVSALGSNCKRVFFKNLRRRADSEAAIEAERVLNLENLERERERWPAIDKESRIKVCRLGEAVLGGIKIRSGKRQ</sequence>
<name>W9QMQ9_9ROSA</name>